<feature type="compositionally biased region" description="Low complexity" evidence="1">
    <location>
        <begin position="91"/>
        <end position="101"/>
    </location>
</feature>
<name>A0ABQ5XNU6_9GAMM</name>
<dbReference type="EMBL" id="BSOB01000014">
    <property type="protein sequence ID" value="GLQ92844.1"/>
    <property type="molecule type" value="Genomic_DNA"/>
</dbReference>
<dbReference type="RefSeq" id="WP_284320578.1">
    <property type="nucleotide sequence ID" value="NZ_BSOB01000014.1"/>
</dbReference>
<evidence type="ECO:0000256" key="1">
    <source>
        <dbReference type="SAM" id="MobiDB-lite"/>
    </source>
</evidence>
<evidence type="ECO:0000313" key="3">
    <source>
        <dbReference type="Proteomes" id="UP001156670"/>
    </source>
</evidence>
<comment type="caution">
    <text evidence="2">The sequence shown here is derived from an EMBL/GenBank/DDBJ whole genome shotgun (WGS) entry which is preliminary data.</text>
</comment>
<proteinExistence type="predicted"/>
<reference evidence="3" key="1">
    <citation type="journal article" date="2019" name="Int. J. Syst. Evol. Microbiol.">
        <title>The Global Catalogue of Microorganisms (GCM) 10K type strain sequencing project: providing services to taxonomists for standard genome sequencing and annotation.</title>
        <authorList>
            <consortium name="The Broad Institute Genomics Platform"/>
            <consortium name="The Broad Institute Genome Sequencing Center for Infectious Disease"/>
            <person name="Wu L."/>
            <person name="Ma J."/>
        </authorList>
    </citation>
    <scope>NUCLEOTIDE SEQUENCE [LARGE SCALE GENOMIC DNA]</scope>
    <source>
        <strain evidence="3">NBRC 111980</strain>
    </source>
</reference>
<organism evidence="2 3">
    <name type="scientific">Dyella acidisoli</name>
    <dbReference type="NCBI Taxonomy" id="1867834"/>
    <lineage>
        <taxon>Bacteria</taxon>
        <taxon>Pseudomonadati</taxon>
        <taxon>Pseudomonadota</taxon>
        <taxon>Gammaproteobacteria</taxon>
        <taxon>Lysobacterales</taxon>
        <taxon>Rhodanobacteraceae</taxon>
        <taxon>Dyella</taxon>
    </lineage>
</organism>
<accession>A0ABQ5XNU6</accession>
<sequence>MLNVIRFLEKMGSEAHWRDANLDELEAALADAEVEAPMRSAILNKDGAELQALLHQPQFVSTVIPAVPEEEEDEEEDEEPGEQPKPKDMRSSLQSSSDSHA</sequence>
<feature type="compositionally biased region" description="Acidic residues" evidence="1">
    <location>
        <begin position="68"/>
        <end position="81"/>
    </location>
</feature>
<keyword evidence="3" id="KW-1185">Reference proteome</keyword>
<dbReference type="Proteomes" id="UP001156670">
    <property type="component" value="Unassembled WGS sequence"/>
</dbReference>
<feature type="region of interest" description="Disordered" evidence="1">
    <location>
        <begin position="63"/>
        <end position="101"/>
    </location>
</feature>
<evidence type="ECO:0000313" key="2">
    <source>
        <dbReference type="EMBL" id="GLQ92844.1"/>
    </source>
</evidence>
<gene>
    <name evidence="2" type="ORF">GCM10007901_17950</name>
</gene>
<protein>
    <submittedName>
        <fullName evidence="2">Uncharacterized protein</fullName>
    </submittedName>
</protein>